<evidence type="ECO:0000313" key="5">
    <source>
        <dbReference type="EMBL" id="XCC63095.1"/>
    </source>
</evidence>
<dbReference type="Pfam" id="PF00588">
    <property type="entry name" value="SpoU_methylase"/>
    <property type="match status" value="1"/>
</dbReference>
<dbReference type="NCBIfam" id="TIGR00186">
    <property type="entry name" value="rRNA_methyl_3"/>
    <property type="match status" value="1"/>
</dbReference>
<dbReference type="Gene3D" id="3.40.1280.10">
    <property type="match status" value="1"/>
</dbReference>
<dbReference type="GO" id="GO:0003723">
    <property type="term" value="F:RNA binding"/>
    <property type="evidence" value="ECO:0007669"/>
    <property type="project" value="InterPro"/>
</dbReference>
<dbReference type="GO" id="GO:0006396">
    <property type="term" value="P:RNA processing"/>
    <property type="evidence" value="ECO:0007669"/>
    <property type="project" value="InterPro"/>
</dbReference>
<dbReference type="InterPro" id="IPR029064">
    <property type="entry name" value="Ribosomal_eL30-like_sf"/>
</dbReference>
<sequence>MNEQEYIFGRNSVREAIKSGEQIDRIYVQQGLADGSIRELLMLARQNSLVVSEVPRSKLDSMCAGLGPGERPGNHQGIVAQAPAFRYSELEDIFELAQVRGEQPFILILENVQDPHNLGAVIRSAEALGAHGVIIGKRRSASLTAAAFKVSCGAAQYIPVVKVANINQTIESLKKRSVWVAAADMDGQPLSVSDLTGAFAIVIGGEGEGVAKHTKELCDLTVKIEMGGRTTSLNASCAASILIYEKRRQELVKRERKSN</sequence>
<dbReference type="InterPro" id="IPR001537">
    <property type="entry name" value="SpoU_MeTrfase"/>
</dbReference>
<dbReference type="RefSeq" id="WP_079547053.1">
    <property type="nucleotide sequence ID" value="NZ_CP117826.1"/>
</dbReference>
<dbReference type="EMBL" id="CP117826">
    <property type="protein sequence ID" value="XCC63095.1"/>
    <property type="molecule type" value="Genomic_DNA"/>
</dbReference>
<dbReference type="InterPro" id="IPR029028">
    <property type="entry name" value="Alpha/beta_knot_MTases"/>
</dbReference>
<evidence type="ECO:0000256" key="3">
    <source>
        <dbReference type="ARBA" id="ARBA00022679"/>
    </source>
</evidence>
<gene>
    <name evidence="5" type="primary">rlmB</name>
    <name evidence="5" type="ORF">PUP29_04055</name>
</gene>
<dbReference type="PANTHER" id="PTHR46429">
    <property type="entry name" value="23S RRNA (GUANOSINE-2'-O-)-METHYLTRANSFERASE RLMB"/>
    <property type="match status" value="1"/>
</dbReference>
<evidence type="ECO:0000256" key="2">
    <source>
        <dbReference type="ARBA" id="ARBA00022603"/>
    </source>
</evidence>
<dbReference type="SUPFAM" id="SSF75217">
    <property type="entry name" value="alpha/beta knot"/>
    <property type="match status" value="1"/>
</dbReference>
<evidence type="ECO:0000259" key="4">
    <source>
        <dbReference type="SMART" id="SM00967"/>
    </source>
</evidence>
<organism evidence="5">
    <name type="scientific">Christensenella massiliensis</name>
    <dbReference type="NCBI Taxonomy" id="1805714"/>
    <lineage>
        <taxon>Bacteria</taxon>
        <taxon>Bacillati</taxon>
        <taxon>Bacillota</taxon>
        <taxon>Clostridia</taxon>
        <taxon>Christensenellales</taxon>
        <taxon>Christensenellaceae</taxon>
        <taxon>Christensenella</taxon>
    </lineage>
</organism>
<dbReference type="GO" id="GO:0008173">
    <property type="term" value="F:RNA methyltransferase activity"/>
    <property type="evidence" value="ECO:0007669"/>
    <property type="project" value="InterPro"/>
</dbReference>
<comment type="similarity">
    <text evidence="1">Belongs to the class IV-like SAM-binding methyltransferase superfamily. RNA methyltransferase TrmH family.</text>
</comment>
<dbReference type="AlphaFoldDB" id="A0AAU8AAM1"/>
<dbReference type="InterPro" id="IPR029026">
    <property type="entry name" value="tRNA_m1G_MTases_N"/>
</dbReference>
<feature type="domain" description="RNA 2-O ribose methyltransferase substrate binding" evidence="4">
    <location>
        <begin position="6"/>
        <end position="88"/>
    </location>
</feature>
<accession>A0AAU8AAM1</accession>
<evidence type="ECO:0000256" key="1">
    <source>
        <dbReference type="ARBA" id="ARBA00007228"/>
    </source>
</evidence>
<dbReference type="InterPro" id="IPR013123">
    <property type="entry name" value="SpoU_subst-bd"/>
</dbReference>
<dbReference type="GO" id="GO:0005829">
    <property type="term" value="C:cytosol"/>
    <property type="evidence" value="ECO:0007669"/>
    <property type="project" value="TreeGrafter"/>
</dbReference>
<dbReference type="PANTHER" id="PTHR46429:SF1">
    <property type="entry name" value="23S RRNA (GUANOSINE-2'-O-)-METHYLTRANSFERASE RLMB"/>
    <property type="match status" value="1"/>
</dbReference>
<dbReference type="FunFam" id="3.40.1280.10:FF:000008">
    <property type="entry name" value="Group 3 RNA methyltransferase TrmH"/>
    <property type="match status" value="1"/>
</dbReference>
<dbReference type="Gene3D" id="3.30.1330.30">
    <property type="match status" value="1"/>
</dbReference>
<protein>
    <submittedName>
        <fullName evidence="5">23S rRNA (Guanosine(2251)-2'-O)-methyltransferase RlmB</fullName>
    </submittedName>
</protein>
<proteinExistence type="inferred from homology"/>
<dbReference type="SMART" id="SM00967">
    <property type="entry name" value="SpoU_sub_bind"/>
    <property type="match status" value="1"/>
</dbReference>
<dbReference type="GO" id="GO:0032259">
    <property type="term" value="P:methylation"/>
    <property type="evidence" value="ECO:0007669"/>
    <property type="project" value="UniProtKB-KW"/>
</dbReference>
<dbReference type="CDD" id="cd18103">
    <property type="entry name" value="SpoU-like_RlmB"/>
    <property type="match status" value="1"/>
</dbReference>
<dbReference type="SUPFAM" id="SSF55315">
    <property type="entry name" value="L30e-like"/>
    <property type="match status" value="1"/>
</dbReference>
<name>A0AAU8AAM1_9FIRM</name>
<reference evidence="5" key="1">
    <citation type="submission" date="2023-02" db="EMBL/GenBank/DDBJ databases">
        <title>Gut commensal Christensenella minuta modulates host metabolism via a new class of secondary bile acids.</title>
        <authorList>
            <person name="Liu C."/>
        </authorList>
    </citation>
    <scope>NUCLEOTIDE SEQUENCE</scope>
    <source>
        <strain evidence="5">CA70</strain>
    </source>
</reference>
<keyword evidence="2" id="KW-0489">Methyltransferase</keyword>
<keyword evidence="3" id="KW-0808">Transferase</keyword>
<dbReference type="InterPro" id="IPR004441">
    <property type="entry name" value="rRNA_MeTrfase_TrmH"/>
</dbReference>
<dbReference type="Pfam" id="PF08032">
    <property type="entry name" value="SpoU_sub_bind"/>
    <property type="match status" value="1"/>
</dbReference>